<dbReference type="Proteomes" id="UP000505355">
    <property type="component" value="Chromosome"/>
</dbReference>
<evidence type="ECO:0000256" key="5">
    <source>
        <dbReference type="ARBA" id="ARBA00022777"/>
    </source>
</evidence>
<dbReference type="PRINTS" id="PR00344">
    <property type="entry name" value="BCTRLSENSOR"/>
</dbReference>
<gene>
    <name evidence="8" type="ORF">HQ865_24385</name>
</gene>
<dbReference type="SMART" id="SM00388">
    <property type="entry name" value="HisKA"/>
    <property type="match status" value="1"/>
</dbReference>
<dbReference type="InterPro" id="IPR003661">
    <property type="entry name" value="HisK_dim/P_dom"/>
</dbReference>
<dbReference type="SUPFAM" id="SSF47384">
    <property type="entry name" value="Homodimeric domain of signal transducing histidine kinase"/>
    <property type="match status" value="1"/>
</dbReference>
<dbReference type="SUPFAM" id="SSF48452">
    <property type="entry name" value="TPR-like"/>
    <property type="match status" value="1"/>
</dbReference>
<dbReference type="PROSITE" id="PS51257">
    <property type="entry name" value="PROKAR_LIPOPROTEIN"/>
    <property type="match status" value="1"/>
</dbReference>
<dbReference type="EMBL" id="CP054139">
    <property type="protein sequence ID" value="QKJ32765.1"/>
    <property type="molecule type" value="Genomic_DNA"/>
</dbReference>
<dbReference type="GO" id="GO:0000155">
    <property type="term" value="F:phosphorelay sensor kinase activity"/>
    <property type="evidence" value="ECO:0007669"/>
    <property type="project" value="InterPro"/>
</dbReference>
<keyword evidence="6" id="KW-0472">Membrane</keyword>
<evidence type="ECO:0000256" key="1">
    <source>
        <dbReference type="ARBA" id="ARBA00000085"/>
    </source>
</evidence>
<dbReference type="Gene3D" id="1.10.287.130">
    <property type="match status" value="1"/>
</dbReference>
<evidence type="ECO:0000256" key="2">
    <source>
        <dbReference type="ARBA" id="ARBA00012438"/>
    </source>
</evidence>
<evidence type="ECO:0000313" key="8">
    <source>
        <dbReference type="EMBL" id="QKJ32765.1"/>
    </source>
</evidence>
<dbReference type="SUPFAM" id="SSF55874">
    <property type="entry name" value="ATPase domain of HSP90 chaperone/DNA topoisomerase II/histidine kinase"/>
    <property type="match status" value="1"/>
</dbReference>
<feature type="transmembrane region" description="Helical" evidence="6">
    <location>
        <begin position="426"/>
        <end position="447"/>
    </location>
</feature>
<evidence type="ECO:0000256" key="4">
    <source>
        <dbReference type="ARBA" id="ARBA00022679"/>
    </source>
</evidence>
<keyword evidence="9" id="KW-1185">Reference proteome</keyword>
<dbReference type="PANTHER" id="PTHR43047:SF72">
    <property type="entry name" value="OSMOSENSING HISTIDINE PROTEIN KINASE SLN1"/>
    <property type="match status" value="1"/>
</dbReference>
<proteinExistence type="predicted"/>
<dbReference type="InterPro" id="IPR019734">
    <property type="entry name" value="TPR_rpt"/>
</dbReference>
<feature type="domain" description="Histidine kinase" evidence="7">
    <location>
        <begin position="486"/>
        <end position="701"/>
    </location>
</feature>
<dbReference type="Pfam" id="PF00512">
    <property type="entry name" value="HisKA"/>
    <property type="match status" value="1"/>
</dbReference>
<dbReference type="PANTHER" id="PTHR43047">
    <property type="entry name" value="TWO-COMPONENT HISTIDINE PROTEIN KINASE"/>
    <property type="match status" value="1"/>
</dbReference>
<dbReference type="SMART" id="SM00387">
    <property type="entry name" value="HATPase_c"/>
    <property type="match status" value="1"/>
</dbReference>
<keyword evidence="5 8" id="KW-0418">Kinase</keyword>
<dbReference type="InterPro" id="IPR036097">
    <property type="entry name" value="HisK_dim/P_sf"/>
</dbReference>
<dbReference type="Gene3D" id="3.30.565.10">
    <property type="entry name" value="Histidine kinase-like ATPase, C-terminal domain"/>
    <property type="match status" value="1"/>
</dbReference>
<sequence length="703" mass="79887">MYINKTGTSFFNLKVLPAFCAGVLIITAILSSCRQRGDLDARMDKEADSIFFPSHDLLSKGPDKALISAKAVYKGQKTKNIALKLHYYNYVAYLYSLLGKTDSAVLYADSGILITDNHSLTDSGWELKYTSRHFTKANILYNGGRVQPAIDEFFKAKDRAEKFKNQCDANLIYHLLGLALYKQQRYDVAKQYFQRTLNIVKGCDIPSKNQYFDLEVQELISDIALCYHKQHINDSARIYYSKALKQISLSESRHRYNTDTMVNRVVARRNRGIVYGNIAQVMVKENKLDSAELYFKKSLNITNSTSWGELYDAQLTLMHLGDMYLQQRQLPKLKQTLDSLDKTLKVNKFNNEDAILGWKRLMYQYAAAYNLPLQELTYYKNYIAMRDSMATAKREKTDTDLNKELNARSQKLEISLLKKDNQLNRIYLWIVISLSVMAVVIIVLVLYNYRRSRRNVKALTQLNNQVSSQKTALEKANKDKDRILNVVAHDLRNPVGVTGFLAESMLMEESVDERTAESLTMVKRASENALGLINELLSLRADDSENMVRETTDLNQLIKSAVNLLEFKAAEKQQRLVFNPSPGLLPVLVVPERVSRVVSNLVTNAIKFSYEGKVIEIDVKRENKRALFTIRDNGVGIPQNLQANVFDMFTTSKQYGTSGEKSFGLGLSICKQIVDEHSGDISFESKVGQGTTFTVSLPLSDNV</sequence>
<dbReference type="InterPro" id="IPR005467">
    <property type="entry name" value="His_kinase_dom"/>
</dbReference>
<reference evidence="8 9" key="1">
    <citation type="submission" date="2020-05" db="EMBL/GenBank/DDBJ databases">
        <title>Mucilaginibacter mali sp. nov.</title>
        <authorList>
            <person name="Kim H.S."/>
            <person name="Lee K.C."/>
            <person name="Suh M.K."/>
            <person name="Kim J.-S."/>
            <person name="Han K.-I."/>
            <person name="Eom M.K."/>
            <person name="Shin Y.K."/>
            <person name="Lee J.-S."/>
        </authorList>
    </citation>
    <scope>NUCLEOTIDE SEQUENCE [LARGE SCALE GENOMIC DNA]</scope>
    <source>
        <strain evidence="8 9">G2-14</strain>
    </source>
</reference>
<dbReference type="InterPro" id="IPR011990">
    <property type="entry name" value="TPR-like_helical_dom_sf"/>
</dbReference>
<accession>A0A7D4QD26</accession>
<keyword evidence="6" id="KW-1133">Transmembrane helix</keyword>
<comment type="catalytic activity">
    <reaction evidence="1">
        <text>ATP + protein L-histidine = ADP + protein N-phospho-L-histidine.</text>
        <dbReference type="EC" id="2.7.13.3"/>
    </reaction>
</comment>
<dbReference type="RefSeq" id="WP_173417411.1">
    <property type="nucleotide sequence ID" value="NZ_CP054139.1"/>
</dbReference>
<dbReference type="GO" id="GO:0009927">
    <property type="term" value="F:histidine phosphotransfer kinase activity"/>
    <property type="evidence" value="ECO:0007669"/>
    <property type="project" value="TreeGrafter"/>
</dbReference>
<dbReference type="EC" id="2.7.13.3" evidence="2"/>
<dbReference type="KEGG" id="mmab:HQ865_24385"/>
<evidence type="ECO:0000313" key="9">
    <source>
        <dbReference type="Proteomes" id="UP000505355"/>
    </source>
</evidence>
<name>A0A7D4QD26_9SPHI</name>
<keyword evidence="4" id="KW-0808">Transferase</keyword>
<evidence type="ECO:0000259" key="7">
    <source>
        <dbReference type="PROSITE" id="PS50109"/>
    </source>
</evidence>
<dbReference type="FunFam" id="3.30.565.10:FF:000006">
    <property type="entry name" value="Sensor histidine kinase WalK"/>
    <property type="match status" value="1"/>
</dbReference>
<dbReference type="PROSITE" id="PS50109">
    <property type="entry name" value="HIS_KIN"/>
    <property type="match status" value="1"/>
</dbReference>
<protein>
    <recommendedName>
        <fullName evidence="2">histidine kinase</fullName>
        <ecNumber evidence="2">2.7.13.3</ecNumber>
    </recommendedName>
</protein>
<dbReference type="InterPro" id="IPR036890">
    <property type="entry name" value="HATPase_C_sf"/>
</dbReference>
<dbReference type="Pfam" id="PF02518">
    <property type="entry name" value="HATPase_c"/>
    <property type="match status" value="1"/>
</dbReference>
<keyword evidence="3" id="KW-0597">Phosphoprotein</keyword>
<dbReference type="CDD" id="cd00082">
    <property type="entry name" value="HisKA"/>
    <property type="match status" value="1"/>
</dbReference>
<organism evidence="8 9">
    <name type="scientific">Mucilaginibacter mali</name>
    <dbReference type="NCBI Taxonomy" id="2740462"/>
    <lineage>
        <taxon>Bacteria</taxon>
        <taxon>Pseudomonadati</taxon>
        <taxon>Bacteroidota</taxon>
        <taxon>Sphingobacteriia</taxon>
        <taxon>Sphingobacteriales</taxon>
        <taxon>Sphingobacteriaceae</taxon>
        <taxon>Mucilaginibacter</taxon>
    </lineage>
</organism>
<evidence type="ECO:0000256" key="3">
    <source>
        <dbReference type="ARBA" id="ARBA00022553"/>
    </source>
</evidence>
<dbReference type="GO" id="GO:0005886">
    <property type="term" value="C:plasma membrane"/>
    <property type="evidence" value="ECO:0007669"/>
    <property type="project" value="TreeGrafter"/>
</dbReference>
<dbReference type="AlphaFoldDB" id="A0A7D4QD26"/>
<dbReference type="InterPro" id="IPR003594">
    <property type="entry name" value="HATPase_dom"/>
</dbReference>
<dbReference type="InterPro" id="IPR004358">
    <property type="entry name" value="Sig_transdc_His_kin-like_C"/>
</dbReference>
<dbReference type="CDD" id="cd00075">
    <property type="entry name" value="HATPase"/>
    <property type="match status" value="1"/>
</dbReference>
<dbReference type="Gene3D" id="1.25.40.10">
    <property type="entry name" value="Tetratricopeptide repeat domain"/>
    <property type="match status" value="2"/>
</dbReference>
<dbReference type="SMART" id="SM00028">
    <property type="entry name" value="TPR"/>
    <property type="match status" value="5"/>
</dbReference>
<evidence type="ECO:0000256" key="6">
    <source>
        <dbReference type="SAM" id="Phobius"/>
    </source>
</evidence>
<keyword evidence="6" id="KW-0812">Transmembrane</keyword>